<keyword evidence="5" id="KW-1185">Reference proteome</keyword>
<dbReference type="InterPro" id="IPR036683">
    <property type="entry name" value="CO_DH_flav_C_dom_sf"/>
</dbReference>
<keyword evidence="2" id="KW-0560">Oxidoreductase</keyword>
<reference evidence="4" key="1">
    <citation type="submission" date="2022-12" db="EMBL/GenBank/DDBJ databases">
        <authorList>
            <person name="Wang J."/>
        </authorList>
    </citation>
    <scope>NUCLEOTIDE SEQUENCE</scope>
    <source>
        <strain evidence="4">HY-42-06</strain>
    </source>
</reference>
<gene>
    <name evidence="4" type="ORF">OXH55_01025</name>
</gene>
<dbReference type="EMBL" id="JAPQES010000001">
    <property type="protein sequence ID" value="MCY6369225.1"/>
    <property type="molecule type" value="Genomic_DNA"/>
</dbReference>
<proteinExistence type="predicted"/>
<dbReference type="Pfam" id="PF03450">
    <property type="entry name" value="CO_deh_flav_C"/>
    <property type="match status" value="1"/>
</dbReference>
<dbReference type="Gene3D" id="3.30.390.50">
    <property type="entry name" value="CO dehydrogenase flavoprotein, C-terminal domain"/>
    <property type="match status" value="1"/>
</dbReference>
<keyword evidence="1" id="KW-0285">Flavoprotein</keyword>
<evidence type="ECO:0000313" key="4">
    <source>
        <dbReference type="EMBL" id="MCY6369225.1"/>
    </source>
</evidence>
<dbReference type="PANTHER" id="PTHR42659:SF9">
    <property type="entry name" value="XANTHINE DEHYDROGENASE FAD-BINDING SUBUNIT XDHB-RELATED"/>
    <property type="match status" value="1"/>
</dbReference>
<dbReference type="SUPFAM" id="SSF56176">
    <property type="entry name" value="FAD-binding/transporter-associated domain-like"/>
    <property type="match status" value="1"/>
</dbReference>
<feature type="domain" description="FAD-binding PCMH-type" evidence="3">
    <location>
        <begin position="1"/>
        <end position="158"/>
    </location>
</feature>
<dbReference type="SUPFAM" id="SSF55447">
    <property type="entry name" value="CO dehydrogenase flavoprotein C-terminal domain-like"/>
    <property type="match status" value="1"/>
</dbReference>
<evidence type="ECO:0000313" key="5">
    <source>
        <dbReference type="Proteomes" id="UP001079657"/>
    </source>
</evidence>
<dbReference type="InterPro" id="IPR005107">
    <property type="entry name" value="CO_DH_flav_C"/>
</dbReference>
<dbReference type="InterPro" id="IPR036318">
    <property type="entry name" value="FAD-bd_PCMH-like_sf"/>
</dbReference>
<evidence type="ECO:0000256" key="2">
    <source>
        <dbReference type="ARBA" id="ARBA00023002"/>
    </source>
</evidence>
<dbReference type="RefSeq" id="WP_268047544.1">
    <property type="nucleotide sequence ID" value="NZ_JAPQES010000001.1"/>
</dbReference>
<dbReference type="PROSITE" id="PS51387">
    <property type="entry name" value="FAD_PCMH"/>
    <property type="match status" value="1"/>
</dbReference>
<dbReference type="InterPro" id="IPR016166">
    <property type="entry name" value="FAD-bd_PCMH"/>
</dbReference>
<protein>
    <submittedName>
        <fullName evidence="4">FAD binding domain-containing protein</fullName>
    </submittedName>
</protein>
<sequence>MKIREYLKPTTLEEAYNALKDKNATVIGGGAYLRLGAKEVDTMLDLSNLGLDLIEDKEDRIEIGAMVTLRQIEQSEVLQKNFSGAVSKAIGAIMGVQIRNIATVGGSVAGRYAFSDVITPLLALDTYVELHNGGKTSLKDFLGIKGKINDVVVKIVIMKDNRKASFQSVRNTSTDFAILNAAVSNVGGDLKISVGARPGVAQLAEKAMEFLKSSELNEETAVKAGKIAAEELKFGNDIRGSLEYRTELCKALVKRAIMEVI</sequence>
<dbReference type="Pfam" id="PF00941">
    <property type="entry name" value="FAD_binding_5"/>
    <property type="match status" value="1"/>
</dbReference>
<dbReference type="SMART" id="SM01092">
    <property type="entry name" value="CO_deh_flav_C"/>
    <property type="match status" value="1"/>
</dbReference>
<dbReference type="Gene3D" id="3.30.465.10">
    <property type="match status" value="1"/>
</dbReference>
<organism evidence="4 5">
    <name type="scientific">Clostridium ganghwense</name>
    <dbReference type="NCBI Taxonomy" id="312089"/>
    <lineage>
        <taxon>Bacteria</taxon>
        <taxon>Bacillati</taxon>
        <taxon>Bacillota</taxon>
        <taxon>Clostridia</taxon>
        <taxon>Eubacteriales</taxon>
        <taxon>Clostridiaceae</taxon>
        <taxon>Clostridium</taxon>
    </lineage>
</organism>
<accession>A0ABT4CJK1</accession>
<evidence type="ECO:0000256" key="1">
    <source>
        <dbReference type="ARBA" id="ARBA00022630"/>
    </source>
</evidence>
<name>A0ABT4CJK1_9CLOT</name>
<dbReference type="Proteomes" id="UP001079657">
    <property type="component" value="Unassembled WGS sequence"/>
</dbReference>
<dbReference type="InterPro" id="IPR051312">
    <property type="entry name" value="Diverse_Substr_Oxidored"/>
</dbReference>
<comment type="caution">
    <text evidence="4">The sequence shown here is derived from an EMBL/GenBank/DDBJ whole genome shotgun (WGS) entry which is preliminary data.</text>
</comment>
<dbReference type="InterPro" id="IPR002346">
    <property type="entry name" value="Mopterin_DH_FAD-bd"/>
</dbReference>
<dbReference type="InterPro" id="IPR016169">
    <property type="entry name" value="FAD-bd_PCMH_sub2"/>
</dbReference>
<dbReference type="PANTHER" id="PTHR42659">
    <property type="entry name" value="XANTHINE DEHYDROGENASE SUBUNIT C-RELATED"/>
    <property type="match status" value="1"/>
</dbReference>
<evidence type="ECO:0000259" key="3">
    <source>
        <dbReference type="PROSITE" id="PS51387"/>
    </source>
</evidence>